<sequence length="96" mass="11122">MFRKDDLRLSGPPSDQGARSGEHCRVDKTKSARLWKSKYFKAKRKWQTKEVCNEIKNNNQYSRKTSRSSPQISKAASEIDLSRAERAQGETSRELF</sequence>
<organism evidence="2 3">
    <name type="scientific">Plakobranchus ocellatus</name>
    <dbReference type="NCBI Taxonomy" id="259542"/>
    <lineage>
        <taxon>Eukaryota</taxon>
        <taxon>Metazoa</taxon>
        <taxon>Spiralia</taxon>
        <taxon>Lophotrochozoa</taxon>
        <taxon>Mollusca</taxon>
        <taxon>Gastropoda</taxon>
        <taxon>Heterobranchia</taxon>
        <taxon>Euthyneura</taxon>
        <taxon>Panpulmonata</taxon>
        <taxon>Sacoglossa</taxon>
        <taxon>Placobranchoidea</taxon>
        <taxon>Plakobranchidae</taxon>
        <taxon>Plakobranchus</taxon>
    </lineage>
</organism>
<keyword evidence="3" id="KW-1185">Reference proteome</keyword>
<feature type="compositionally biased region" description="Polar residues" evidence="1">
    <location>
        <begin position="59"/>
        <end position="74"/>
    </location>
</feature>
<feature type="compositionally biased region" description="Basic and acidic residues" evidence="1">
    <location>
        <begin position="80"/>
        <end position="96"/>
    </location>
</feature>
<dbReference type="AlphaFoldDB" id="A0AAV4CDR9"/>
<dbReference type="Proteomes" id="UP000735302">
    <property type="component" value="Unassembled WGS sequence"/>
</dbReference>
<feature type="region of interest" description="Disordered" evidence="1">
    <location>
        <begin position="59"/>
        <end position="96"/>
    </location>
</feature>
<proteinExistence type="predicted"/>
<dbReference type="EMBL" id="BLXT01006291">
    <property type="protein sequence ID" value="GFO30910.1"/>
    <property type="molecule type" value="Genomic_DNA"/>
</dbReference>
<accession>A0AAV4CDR9</accession>
<name>A0AAV4CDR9_9GAST</name>
<evidence type="ECO:0000313" key="3">
    <source>
        <dbReference type="Proteomes" id="UP000735302"/>
    </source>
</evidence>
<reference evidence="2 3" key="1">
    <citation type="journal article" date="2021" name="Elife">
        <title>Chloroplast acquisition without the gene transfer in kleptoplastic sea slugs, Plakobranchus ocellatus.</title>
        <authorList>
            <person name="Maeda T."/>
            <person name="Takahashi S."/>
            <person name="Yoshida T."/>
            <person name="Shimamura S."/>
            <person name="Takaki Y."/>
            <person name="Nagai Y."/>
            <person name="Toyoda A."/>
            <person name="Suzuki Y."/>
            <person name="Arimoto A."/>
            <person name="Ishii H."/>
            <person name="Satoh N."/>
            <person name="Nishiyama T."/>
            <person name="Hasebe M."/>
            <person name="Maruyama T."/>
            <person name="Minagawa J."/>
            <person name="Obokata J."/>
            <person name="Shigenobu S."/>
        </authorList>
    </citation>
    <scope>NUCLEOTIDE SEQUENCE [LARGE SCALE GENOMIC DNA]</scope>
</reference>
<protein>
    <submittedName>
        <fullName evidence="2">Uncharacterized protein</fullName>
    </submittedName>
</protein>
<evidence type="ECO:0000313" key="2">
    <source>
        <dbReference type="EMBL" id="GFO30910.1"/>
    </source>
</evidence>
<feature type="region of interest" description="Disordered" evidence="1">
    <location>
        <begin position="1"/>
        <end position="26"/>
    </location>
</feature>
<comment type="caution">
    <text evidence="2">The sequence shown here is derived from an EMBL/GenBank/DDBJ whole genome shotgun (WGS) entry which is preliminary data.</text>
</comment>
<evidence type="ECO:0000256" key="1">
    <source>
        <dbReference type="SAM" id="MobiDB-lite"/>
    </source>
</evidence>
<gene>
    <name evidence="2" type="ORF">PoB_005741500</name>
</gene>